<organism evidence="1 2">
    <name type="scientific">Brachionus plicatilis</name>
    <name type="common">Marine rotifer</name>
    <name type="synonym">Brachionus muelleri</name>
    <dbReference type="NCBI Taxonomy" id="10195"/>
    <lineage>
        <taxon>Eukaryota</taxon>
        <taxon>Metazoa</taxon>
        <taxon>Spiralia</taxon>
        <taxon>Gnathifera</taxon>
        <taxon>Rotifera</taxon>
        <taxon>Eurotatoria</taxon>
        <taxon>Monogononta</taxon>
        <taxon>Pseudotrocha</taxon>
        <taxon>Ploima</taxon>
        <taxon>Brachionidae</taxon>
        <taxon>Brachionus</taxon>
    </lineage>
</organism>
<keyword evidence="2" id="KW-1185">Reference proteome</keyword>
<proteinExistence type="predicted"/>
<dbReference type="AlphaFoldDB" id="A0A3M7T6T2"/>
<reference evidence="1 2" key="1">
    <citation type="journal article" date="2018" name="Sci. Rep.">
        <title>Genomic signatures of local adaptation to the degree of environmental predictability in rotifers.</title>
        <authorList>
            <person name="Franch-Gras L."/>
            <person name="Hahn C."/>
            <person name="Garcia-Roger E.M."/>
            <person name="Carmona M.J."/>
            <person name="Serra M."/>
            <person name="Gomez A."/>
        </authorList>
    </citation>
    <scope>NUCLEOTIDE SEQUENCE [LARGE SCALE GENOMIC DNA]</scope>
    <source>
        <strain evidence="1">HYR1</strain>
    </source>
</reference>
<sequence length="66" mass="7425">MNNLIAQWLNAVYLISKGRGFDSPFKINPISLDLINFFGNKRTFLTRVSKFGSINGRGNIFTVSTI</sequence>
<accession>A0A3M7T6T2</accession>
<dbReference type="Proteomes" id="UP000276133">
    <property type="component" value="Unassembled WGS sequence"/>
</dbReference>
<comment type="caution">
    <text evidence="1">The sequence shown here is derived from an EMBL/GenBank/DDBJ whole genome shotgun (WGS) entry which is preliminary data.</text>
</comment>
<protein>
    <submittedName>
        <fullName evidence="1">Uncharacterized protein</fullName>
    </submittedName>
</protein>
<name>A0A3M7T6T2_BRAPC</name>
<dbReference type="EMBL" id="REGN01000203">
    <property type="protein sequence ID" value="RNA43617.1"/>
    <property type="molecule type" value="Genomic_DNA"/>
</dbReference>
<evidence type="ECO:0000313" key="2">
    <source>
        <dbReference type="Proteomes" id="UP000276133"/>
    </source>
</evidence>
<evidence type="ECO:0000313" key="1">
    <source>
        <dbReference type="EMBL" id="RNA43617.1"/>
    </source>
</evidence>
<gene>
    <name evidence="1" type="ORF">BpHYR1_007263</name>
</gene>